<dbReference type="Pfam" id="PF09603">
    <property type="entry name" value="Fib_succ_major"/>
    <property type="match status" value="1"/>
</dbReference>
<name>A0A1M6YLL2_9BACT</name>
<feature type="domain" description="Fibrobacter succinogenes major paralogous" evidence="2">
    <location>
        <begin position="744"/>
        <end position="938"/>
    </location>
</feature>
<evidence type="ECO:0000259" key="2">
    <source>
        <dbReference type="Pfam" id="PF09603"/>
    </source>
</evidence>
<proteinExistence type="predicted"/>
<gene>
    <name evidence="3" type="ORF">SAMN05720469_14417</name>
</gene>
<dbReference type="NCBIfam" id="TIGR02145">
    <property type="entry name" value="Fib_succ_major"/>
    <property type="match status" value="1"/>
</dbReference>
<evidence type="ECO:0000313" key="3">
    <source>
        <dbReference type="EMBL" id="SHL19003.1"/>
    </source>
</evidence>
<accession>A0A1M6YLL2</accession>
<evidence type="ECO:0000256" key="1">
    <source>
        <dbReference type="SAM" id="SignalP"/>
    </source>
</evidence>
<keyword evidence="1" id="KW-0732">Signal</keyword>
<feature type="chain" id="PRO_5012658155" evidence="1">
    <location>
        <begin position="24"/>
        <end position="941"/>
    </location>
</feature>
<organism evidence="3 4">
    <name type="scientific">Fibrobacter intestinalis</name>
    <dbReference type="NCBI Taxonomy" id="28122"/>
    <lineage>
        <taxon>Bacteria</taxon>
        <taxon>Pseudomonadati</taxon>
        <taxon>Fibrobacterota</taxon>
        <taxon>Fibrobacteria</taxon>
        <taxon>Fibrobacterales</taxon>
        <taxon>Fibrobacteraceae</taxon>
        <taxon>Fibrobacter</taxon>
    </lineage>
</organism>
<evidence type="ECO:0000313" key="4">
    <source>
        <dbReference type="Proteomes" id="UP000184275"/>
    </source>
</evidence>
<protein>
    <submittedName>
        <fullName evidence="3">Major paralogous domain-containing protein</fullName>
    </submittedName>
</protein>
<feature type="signal peptide" evidence="1">
    <location>
        <begin position="1"/>
        <end position="23"/>
    </location>
</feature>
<dbReference type="InterPro" id="IPR011871">
    <property type="entry name" value="Fib_succ_major"/>
</dbReference>
<dbReference type="AlphaFoldDB" id="A0A1M6YLL2"/>
<dbReference type="RefSeq" id="WP_073306107.1">
    <property type="nucleotide sequence ID" value="NZ_FRAW01000044.1"/>
</dbReference>
<dbReference type="Proteomes" id="UP000184275">
    <property type="component" value="Unassembled WGS sequence"/>
</dbReference>
<sequence>MSRVPFKKFAVLVAVTAILSACGDDSSSGSDKGGEEGAVKTVEDLGKCLSAFEGDTYFVEEMKGSYVCESGNWNPIPGVGECTDSLAAAGTVRKETHKALDNYGESLVCADSAWRPATDVEVALKNACVEKWEGKFRDDSTNKKKVVHYVCTGNLWREASEAELAAKALCTYKNYGSFATDSSDKENVKTYVCKDSLWLEASSIEQAAGKVCDAGNYGLFVADSSDKALPLYVCDGEMFRMASEAESATRNLCDSTLRGDTLNFYICTEEGWDKDTTSTLGNCTDKNEGEIAKEENPHRIFGLHATASDSSYVCHAAENDWMAVMTSGLGKCDADSLDSIRTEPNPNLKKGDSLFVCTDNGGEFAWEILKTSLLGVCDLKLQDSARTETNFNLKTFDSLFVCDTSAWVSASKYDLSNGIPCTGNLNAQVLNGKLCLDGKWQNASEGEVEMGAACLESTENVVSVEKGKVCKSGEWVTASAAEIATGKVCTAAIANSVANGYVCEVMVDSSADSETIQAALTKCSQTSDALYEKFLAGNLTAEDCNMWREASEAEKATGRVCSNGILDSVMNGYVCENTGWRTATAGEIATNKICNAALIDSVMNEYACDSTGWREASEAEIAFGSVCRADVADSVHNGFLCRKYSTVFDTSYYFRKASEEEMITGKECLATVRLDTVINGFACTYGGWNAGVTAREIYLKKACSSSTEGTAAAGNDSAFFCQNGNWLSSGSFVDSRDSQEYPFVSIGKQIWMAKNLNFAYNQKTSSLNASSFCYDNSADSCAKYGRIYLWSAAMDSAAIFGNLGKGCGFGSTCATGSATVVRGVCPDGWHLPSKSEFNTLVKTAGGTSIAGKALKSTSGWYREGYGTDAYGFSALPAGWRDSIGNFSRVRYWAHFWSSSESENFDNEVYYMSIYYDYKTAYTTGGTDKSYGLSVRCLKDID</sequence>
<reference evidence="4" key="1">
    <citation type="submission" date="2016-11" db="EMBL/GenBank/DDBJ databases">
        <authorList>
            <person name="Varghese N."/>
            <person name="Submissions S."/>
        </authorList>
    </citation>
    <scope>NUCLEOTIDE SEQUENCE [LARGE SCALE GENOMIC DNA]</scope>
    <source>
        <strain evidence="4">UWOS</strain>
    </source>
</reference>
<keyword evidence="4" id="KW-1185">Reference proteome</keyword>
<dbReference type="PROSITE" id="PS51257">
    <property type="entry name" value="PROKAR_LIPOPROTEIN"/>
    <property type="match status" value="1"/>
</dbReference>
<dbReference type="EMBL" id="FRAW01000044">
    <property type="protein sequence ID" value="SHL19003.1"/>
    <property type="molecule type" value="Genomic_DNA"/>
</dbReference>